<reference evidence="8 9" key="1">
    <citation type="submission" date="2019-03" db="EMBL/GenBank/DDBJ databases">
        <title>Genomic Encyclopedia of Type Strains, Phase IV (KMG-IV): sequencing the most valuable type-strain genomes for metagenomic binning, comparative biology and taxonomic classification.</title>
        <authorList>
            <person name="Goeker M."/>
        </authorList>
    </citation>
    <scope>NUCLEOTIDE SEQUENCE [LARGE SCALE GENOMIC DNA]</scope>
    <source>
        <strain evidence="8 9">DSM 2132</strain>
    </source>
</reference>
<keyword evidence="2" id="KW-1003">Cell membrane</keyword>
<dbReference type="GO" id="GO:0005886">
    <property type="term" value="C:plasma membrane"/>
    <property type="evidence" value="ECO:0007669"/>
    <property type="project" value="UniProtKB-SubCell"/>
</dbReference>
<evidence type="ECO:0000259" key="7">
    <source>
        <dbReference type="Pfam" id="PF04024"/>
    </source>
</evidence>
<dbReference type="InterPro" id="IPR007168">
    <property type="entry name" value="Phageshock_PspC_N"/>
</dbReference>
<evidence type="ECO:0000256" key="1">
    <source>
        <dbReference type="ARBA" id="ARBA00004162"/>
    </source>
</evidence>
<name>A0A4R2PGC8_RHOSA</name>
<dbReference type="PANTHER" id="PTHR33885">
    <property type="entry name" value="PHAGE SHOCK PROTEIN C"/>
    <property type="match status" value="1"/>
</dbReference>
<dbReference type="FunCoup" id="A0A4R2PGC8">
    <property type="interactions" value="12"/>
</dbReference>
<sequence>MTRYSRNKLYKDPREGTVMGVCAGLSDYLGVKVGVVRLLTVICALLWFIPVVPLYFGLGFLLDERPRDLYRDEGDAEFWRTARNRPDVTKAELKRRFRDVDRRMQRLESFLTSKKYRLERELRDLER</sequence>
<organism evidence="8 9">
    <name type="scientific">Rhodothalassium salexigens DSM 2132</name>
    <dbReference type="NCBI Taxonomy" id="1188247"/>
    <lineage>
        <taxon>Bacteria</taxon>
        <taxon>Pseudomonadati</taxon>
        <taxon>Pseudomonadota</taxon>
        <taxon>Alphaproteobacteria</taxon>
        <taxon>Rhodothalassiales</taxon>
        <taxon>Rhodothalassiaceae</taxon>
        <taxon>Rhodothalassium</taxon>
    </lineage>
</organism>
<dbReference type="PANTHER" id="PTHR33885:SF3">
    <property type="entry name" value="PHAGE SHOCK PROTEIN C"/>
    <property type="match status" value="1"/>
</dbReference>
<dbReference type="InParanoid" id="A0A4R2PGC8"/>
<evidence type="ECO:0000313" key="9">
    <source>
        <dbReference type="Proteomes" id="UP000295399"/>
    </source>
</evidence>
<evidence type="ECO:0000256" key="2">
    <source>
        <dbReference type="ARBA" id="ARBA00022475"/>
    </source>
</evidence>
<feature type="transmembrane region" description="Helical" evidence="6">
    <location>
        <begin position="38"/>
        <end position="62"/>
    </location>
</feature>
<dbReference type="NCBIfam" id="TIGR02978">
    <property type="entry name" value="phageshock_pspC"/>
    <property type="match status" value="1"/>
</dbReference>
<evidence type="ECO:0000256" key="6">
    <source>
        <dbReference type="SAM" id="Phobius"/>
    </source>
</evidence>
<keyword evidence="3 6" id="KW-0812">Transmembrane</keyword>
<evidence type="ECO:0000256" key="3">
    <source>
        <dbReference type="ARBA" id="ARBA00022692"/>
    </source>
</evidence>
<comment type="caution">
    <text evidence="8">The sequence shown here is derived from an EMBL/GenBank/DDBJ whole genome shotgun (WGS) entry which is preliminary data.</text>
</comment>
<dbReference type="RefSeq" id="WP_132708348.1">
    <property type="nucleotide sequence ID" value="NZ_JACIGF010000005.1"/>
</dbReference>
<dbReference type="Proteomes" id="UP000295399">
    <property type="component" value="Unassembled WGS sequence"/>
</dbReference>
<dbReference type="InterPro" id="IPR052027">
    <property type="entry name" value="PspC"/>
</dbReference>
<comment type="subcellular location">
    <subcellularLocation>
        <location evidence="1">Cell membrane</location>
        <topology evidence="1">Single-pass membrane protein</topology>
    </subcellularLocation>
</comment>
<dbReference type="EMBL" id="SLXO01000005">
    <property type="protein sequence ID" value="TCP34409.1"/>
    <property type="molecule type" value="Genomic_DNA"/>
</dbReference>
<evidence type="ECO:0000313" key="8">
    <source>
        <dbReference type="EMBL" id="TCP34409.1"/>
    </source>
</evidence>
<gene>
    <name evidence="8" type="ORF">EV659_10534</name>
</gene>
<feature type="domain" description="Phage shock protein PspC N-terminal" evidence="7">
    <location>
        <begin position="8"/>
        <end position="64"/>
    </location>
</feature>
<accession>A0A4R2PGC8</accession>
<evidence type="ECO:0000256" key="5">
    <source>
        <dbReference type="ARBA" id="ARBA00023136"/>
    </source>
</evidence>
<dbReference type="InterPro" id="IPR014320">
    <property type="entry name" value="Phageshock_PspC"/>
</dbReference>
<dbReference type="OrthoDB" id="7359894at2"/>
<dbReference type="Pfam" id="PF04024">
    <property type="entry name" value="PspC"/>
    <property type="match status" value="1"/>
</dbReference>
<keyword evidence="9" id="KW-1185">Reference proteome</keyword>
<dbReference type="AlphaFoldDB" id="A0A4R2PGC8"/>
<proteinExistence type="predicted"/>
<keyword evidence="4 6" id="KW-1133">Transmembrane helix</keyword>
<evidence type="ECO:0000256" key="4">
    <source>
        <dbReference type="ARBA" id="ARBA00022989"/>
    </source>
</evidence>
<protein>
    <submittedName>
        <fullName evidence="8">Phage shock protein C (PspC) family protein</fullName>
    </submittedName>
</protein>
<keyword evidence="5 6" id="KW-0472">Membrane</keyword>